<evidence type="ECO:0000313" key="6">
    <source>
        <dbReference type="EMBL" id="MFC7141845.1"/>
    </source>
</evidence>
<proteinExistence type="inferred from homology"/>
<dbReference type="PANTHER" id="PTHR43335:SF4">
    <property type="entry name" value="ABC TRANSPORTER, ATP-BINDING PROTEIN"/>
    <property type="match status" value="1"/>
</dbReference>
<dbReference type="Pfam" id="PF00005">
    <property type="entry name" value="ABC_tran"/>
    <property type="match status" value="1"/>
</dbReference>
<keyword evidence="3" id="KW-0547">Nucleotide-binding</keyword>
<dbReference type="PANTHER" id="PTHR43335">
    <property type="entry name" value="ABC TRANSPORTER, ATP-BINDING PROTEIN"/>
    <property type="match status" value="1"/>
</dbReference>
<protein>
    <submittedName>
        <fullName evidence="6">ABC transporter ATP-binding protein</fullName>
    </submittedName>
</protein>
<keyword evidence="7" id="KW-1185">Reference proteome</keyword>
<dbReference type="InterPro" id="IPR003593">
    <property type="entry name" value="AAA+_ATPase"/>
</dbReference>
<feature type="domain" description="ABC transporter" evidence="5">
    <location>
        <begin position="2"/>
        <end position="228"/>
    </location>
</feature>
<dbReference type="RefSeq" id="WP_274322924.1">
    <property type="nucleotide sequence ID" value="NZ_CP118158.1"/>
</dbReference>
<keyword evidence="2" id="KW-0813">Transport</keyword>
<keyword evidence="4 6" id="KW-0067">ATP-binding</keyword>
<evidence type="ECO:0000313" key="7">
    <source>
        <dbReference type="Proteomes" id="UP001596432"/>
    </source>
</evidence>
<dbReference type="SUPFAM" id="SSF52540">
    <property type="entry name" value="P-loop containing nucleoside triphosphate hydrolases"/>
    <property type="match status" value="1"/>
</dbReference>
<name>A0ABD5Y7R4_9EURY</name>
<dbReference type="EMBL" id="JBHTAS010000001">
    <property type="protein sequence ID" value="MFC7141845.1"/>
    <property type="molecule type" value="Genomic_DNA"/>
</dbReference>
<gene>
    <name evidence="6" type="ORF">ACFQMA_18665</name>
</gene>
<comment type="similarity">
    <text evidence="1">Belongs to the ABC transporter superfamily.</text>
</comment>
<evidence type="ECO:0000259" key="5">
    <source>
        <dbReference type="PROSITE" id="PS50893"/>
    </source>
</evidence>
<dbReference type="InterPro" id="IPR003439">
    <property type="entry name" value="ABC_transporter-like_ATP-bd"/>
</dbReference>
<evidence type="ECO:0000256" key="3">
    <source>
        <dbReference type="ARBA" id="ARBA00022741"/>
    </source>
</evidence>
<dbReference type="GO" id="GO:0005524">
    <property type="term" value="F:ATP binding"/>
    <property type="evidence" value="ECO:0007669"/>
    <property type="project" value="UniProtKB-KW"/>
</dbReference>
<evidence type="ECO:0000256" key="1">
    <source>
        <dbReference type="ARBA" id="ARBA00005417"/>
    </source>
</evidence>
<organism evidence="6 7">
    <name type="scientific">Halosimplex aquaticum</name>
    <dbReference type="NCBI Taxonomy" id="3026162"/>
    <lineage>
        <taxon>Archaea</taxon>
        <taxon>Methanobacteriati</taxon>
        <taxon>Methanobacteriota</taxon>
        <taxon>Stenosarchaea group</taxon>
        <taxon>Halobacteria</taxon>
        <taxon>Halobacteriales</taxon>
        <taxon>Haloarculaceae</taxon>
        <taxon>Halosimplex</taxon>
    </lineage>
</organism>
<sequence>MIEVTDVTKRYGDVAAVDGVSLSVPSGASLGLVGTNGAGKTTLFRLLVGHETPDSGTVRVAGVDPTGGTHVRERVGYLPEHAGFQPALTGAEVLGYYADMRGVEAADVDTLLSVVGLGDAGDRRVGGYSNGMNRRLGLAVALLGDPDVLLLDEPTAGLDPAGVDAFNRVVERVRDERDVTVVLSTHALGEVEALCDRVAVLDDGTVRAVGTVDEVVRSAGETVTITADYADDAALAAATGAVQSALPEAALTAGETDLELVVSRSSNTEALSALVDTDPESVRVDEPDLETAVREVIAPGGERA</sequence>
<dbReference type="InterPro" id="IPR027417">
    <property type="entry name" value="P-loop_NTPase"/>
</dbReference>
<dbReference type="Gene3D" id="3.40.50.300">
    <property type="entry name" value="P-loop containing nucleotide triphosphate hydrolases"/>
    <property type="match status" value="1"/>
</dbReference>
<dbReference type="PROSITE" id="PS50893">
    <property type="entry name" value="ABC_TRANSPORTER_2"/>
    <property type="match status" value="1"/>
</dbReference>
<dbReference type="Proteomes" id="UP001596432">
    <property type="component" value="Unassembled WGS sequence"/>
</dbReference>
<accession>A0ABD5Y7R4</accession>
<dbReference type="SMART" id="SM00382">
    <property type="entry name" value="AAA"/>
    <property type="match status" value="1"/>
</dbReference>
<evidence type="ECO:0000256" key="4">
    <source>
        <dbReference type="ARBA" id="ARBA00022840"/>
    </source>
</evidence>
<comment type="caution">
    <text evidence="6">The sequence shown here is derived from an EMBL/GenBank/DDBJ whole genome shotgun (WGS) entry which is preliminary data.</text>
</comment>
<dbReference type="AlphaFoldDB" id="A0ABD5Y7R4"/>
<evidence type="ECO:0000256" key="2">
    <source>
        <dbReference type="ARBA" id="ARBA00022448"/>
    </source>
</evidence>
<dbReference type="GeneID" id="78822172"/>
<reference evidence="6 7" key="1">
    <citation type="journal article" date="2019" name="Int. J. Syst. Evol. Microbiol.">
        <title>The Global Catalogue of Microorganisms (GCM) 10K type strain sequencing project: providing services to taxonomists for standard genome sequencing and annotation.</title>
        <authorList>
            <consortium name="The Broad Institute Genomics Platform"/>
            <consortium name="The Broad Institute Genome Sequencing Center for Infectious Disease"/>
            <person name="Wu L."/>
            <person name="Ma J."/>
        </authorList>
    </citation>
    <scope>NUCLEOTIDE SEQUENCE [LARGE SCALE GENOMIC DNA]</scope>
    <source>
        <strain evidence="6 7">XZYJT29</strain>
    </source>
</reference>